<dbReference type="Proteomes" id="UP000291301">
    <property type="component" value="Unassembled WGS sequence"/>
</dbReference>
<dbReference type="InterPro" id="IPR036365">
    <property type="entry name" value="PGBD-like_sf"/>
</dbReference>
<feature type="domain" description="N-acetylmuramidase" evidence="2">
    <location>
        <begin position="20"/>
        <end position="192"/>
    </location>
</feature>
<dbReference type="InterPro" id="IPR002477">
    <property type="entry name" value="Peptidoglycan-bd-like"/>
</dbReference>
<comment type="caution">
    <text evidence="3">The sequence shown here is derived from an EMBL/GenBank/DDBJ whole genome shotgun (WGS) entry which is preliminary data.</text>
</comment>
<evidence type="ECO:0000313" key="4">
    <source>
        <dbReference type="Proteomes" id="UP000291301"/>
    </source>
</evidence>
<dbReference type="AlphaFoldDB" id="A0A4R0P3A5"/>
<dbReference type="InterPro" id="IPR023346">
    <property type="entry name" value="Lysozyme-like_dom_sf"/>
</dbReference>
<dbReference type="EMBL" id="SJST01000009">
    <property type="protein sequence ID" value="TCD11342.1"/>
    <property type="molecule type" value="Genomic_DNA"/>
</dbReference>
<dbReference type="Gene3D" id="1.10.101.10">
    <property type="entry name" value="PGBD-like superfamily/PGBD"/>
    <property type="match status" value="1"/>
</dbReference>
<proteinExistence type="predicted"/>
<gene>
    <name evidence="3" type="ORF">E0D97_16675</name>
</gene>
<dbReference type="InterPro" id="IPR024408">
    <property type="entry name" value="Muramidase"/>
</dbReference>
<reference evidence="3 4" key="1">
    <citation type="journal article" date="2015" name="Antonie Van Leeuwenhoek">
        <title>Oricola cellulosilytica gen. nov., sp. nov., a cellulose-degrading bacterium of the family Phyllobacteriaceae isolated from surface seashore water, and emended descriptions of Mesorhizobium loti and Phyllobacterium myrsinacearum.</title>
        <authorList>
            <person name="Hameed A."/>
            <person name="Shahina M."/>
            <person name="Lai W.A."/>
            <person name="Lin S.Y."/>
            <person name="Young L.S."/>
            <person name="Liu Y.C."/>
            <person name="Hsu Y.H."/>
            <person name="Young C.C."/>
        </authorList>
    </citation>
    <scope>NUCLEOTIDE SEQUENCE [LARGE SCALE GENOMIC DNA]</scope>
    <source>
        <strain evidence="3 4">KCTC 52183</strain>
    </source>
</reference>
<dbReference type="OrthoDB" id="1523598at2"/>
<dbReference type="SUPFAM" id="SSF53955">
    <property type="entry name" value="Lysozyme-like"/>
    <property type="match status" value="1"/>
</dbReference>
<dbReference type="Pfam" id="PF01471">
    <property type="entry name" value="PG_binding_1"/>
    <property type="match status" value="1"/>
</dbReference>
<organism evidence="3 4">
    <name type="scientific">Oricola cellulosilytica</name>
    <dbReference type="NCBI Taxonomy" id="1429082"/>
    <lineage>
        <taxon>Bacteria</taxon>
        <taxon>Pseudomonadati</taxon>
        <taxon>Pseudomonadota</taxon>
        <taxon>Alphaproteobacteria</taxon>
        <taxon>Hyphomicrobiales</taxon>
        <taxon>Ahrensiaceae</taxon>
        <taxon>Oricola</taxon>
    </lineage>
</organism>
<evidence type="ECO:0000259" key="2">
    <source>
        <dbReference type="Pfam" id="PF11860"/>
    </source>
</evidence>
<dbReference type="SUPFAM" id="SSF47090">
    <property type="entry name" value="PGBD-like"/>
    <property type="match status" value="1"/>
</dbReference>
<dbReference type="InterPro" id="IPR036366">
    <property type="entry name" value="PGBDSf"/>
</dbReference>
<evidence type="ECO:0000259" key="1">
    <source>
        <dbReference type="Pfam" id="PF01471"/>
    </source>
</evidence>
<dbReference type="RefSeq" id="WP_131571198.1">
    <property type="nucleotide sequence ID" value="NZ_JAINFK010000008.1"/>
</dbReference>
<feature type="domain" description="Peptidoglycan binding-like" evidence="1">
    <location>
        <begin position="210"/>
        <end position="265"/>
    </location>
</feature>
<accession>A0A4R0P3A5</accession>
<sequence length="304" mass="32655">MFSRQTIKEIEGAAREEGLEPAALLAIADVESGGRAFAMINGRKEPLIRFEGHYFDRLLDDADRQRARAKGLASPRAGAVKNPASQAARWKLLGEAMALDRAAALQSVSWGIGQVMGSHWCDLGYGSVDSLAAEARSGVAGQIALMIRFLKKNGLGKLLKARDWAGFARRYNGPQFRRNRYDSRMAAAYARYAGGEKTPPPVSPLRRGARGAGVLELQRSLTAAGYPLTQDGRFGPATARAVERFQRDQGLPADGIAGPATMAALREAPGENAVPSLTGRVAGIAGDIGRFLQRLRIRWAGRTG</sequence>
<keyword evidence="4" id="KW-1185">Reference proteome</keyword>
<name>A0A4R0P3A5_9HYPH</name>
<dbReference type="Pfam" id="PF11860">
    <property type="entry name" value="Muramidase"/>
    <property type="match status" value="1"/>
</dbReference>
<protein>
    <submittedName>
        <fullName evidence="3">DUF3380 domain-containing protein</fullName>
    </submittedName>
</protein>
<evidence type="ECO:0000313" key="3">
    <source>
        <dbReference type="EMBL" id="TCD11342.1"/>
    </source>
</evidence>